<protein>
    <submittedName>
        <fullName evidence="1">Uncharacterized protein</fullName>
    </submittedName>
</protein>
<sequence>MKEQKKTDGKSCEKRKFIVSLLTRICENSTIDRRFMNAKKWH</sequence>
<reference evidence="1 2" key="2">
    <citation type="submission" date="2009-02" db="EMBL/GenBank/DDBJ databases">
        <title>Draft genome sequence of Blautia hydrogenotrophica DSM 10507 (Ruminococcus hydrogenotrophicus DSM 10507).</title>
        <authorList>
            <person name="Sudarsanam P."/>
            <person name="Ley R."/>
            <person name="Guruge J."/>
            <person name="Turnbaugh P.J."/>
            <person name="Mahowald M."/>
            <person name="Liep D."/>
            <person name="Gordon J."/>
        </authorList>
    </citation>
    <scope>NUCLEOTIDE SEQUENCE [LARGE SCALE GENOMIC DNA]</scope>
    <source>
        <strain evidence="2">DSM 10507 / JCM 14656 / S5a33</strain>
    </source>
</reference>
<organism evidence="1 2">
    <name type="scientific">Blautia hydrogenotrophica (strain DSM 10507 / JCM 14656 / S5a33)</name>
    <name type="common">Ruminococcus hydrogenotrophicus</name>
    <dbReference type="NCBI Taxonomy" id="476272"/>
    <lineage>
        <taxon>Bacteria</taxon>
        <taxon>Bacillati</taxon>
        <taxon>Bacillota</taxon>
        <taxon>Clostridia</taxon>
        <taxon>Lachnospirales</taxon>
        <taxon>Lachnospiraceae</taxon>
        <taxon>Blautia</taxon>
    </lineage>
</organism>
<dbReference type="Proteomes" id="UP000003100">
    <property type="component" value="Unassembled WGS sequence"/>
</dbReference>
<dbReference type="PATRIC" id="fig|476272.21.peg.3344"/>
<keyword evidence="2" id="KW-1185">Reference proteome</keyword>
<name>C0CHM3_BLAHS</name>
<proteinExistence type="predicted"/>
<dbReference type="HOGENOM" id="CLU_3247945_0_0_9"/>
<dbReference type="EMBL" id="ACBZ01000012">
    <property type="protein sequence ID" value="EEG50724.1"/>
    <property type="molecule type" value="Genomic_DNA"/>
</dbReference>
<evidence type="ECO:0000313" key="1">
    <source>
        <dbReference type="EMBL" id="EEG50724.1"/>
    </source>
</evidence>
<evidence type="ECO:0000313" key="2">
    <source>
        <dbReference type="Proteomes" id="UP000003100"/>
    </source>
</evidence>
<comment type="caution">
    <text evidence="1">The sequence shown here is derived from an EMBL/GenBank/DDBJ whole genome shotgun (WGS) entry which is preliminary data.</text>
</comment>
<dbReference type="AlphaFoldDB" id="C0CHM3"/>
<reference evidence="1 2" key="1">
    <citation type="submission" date="2009-01" db="EMBL/GenBank/DDBJ databases">
        <authorList>
            <person name="Fulton L."/>
            <person name="Clifton S."/>
            <person name="Fulton B."/>
            <person name="Xu J."/>
            <person name="Minx P."/>
            <person name="Pepin K.H."/>
            <person name="Johnson M."/>
            <person name="Bhonagiri V."/>
            <person name="Nash W.E."/>
            <person name="Mardis E.R."/>
            <person name="Wilson R.K."/>
        </authorList>
    </citation>
    <scope>NUCLEOTIDE SEQUENCE [LARGE SCALE GENOMIC DNA]</scope>
    <source>
        <strain evidence="2">DSM 10507 / JCM 14656 / S5a33</strain>
    </source>
</reference>
<accession>C0CHM3</accession>
<gene>
    <name evidence="1" type="ORF">RUMHYD_00337</name>
</gene>